<dbReference type="Proteomes" id="UP000093000">
    <property type="component" value="Unassembled WGS sequence"/>
</dbReference>
<proteinExistence type="predicted"/>
<accession>A0A1C7NAQ8</accession>
<dbReference type="InParanoid" id="A0A1C7NAQ8"/>
<dbReference type="OrthoDB" id="2283214at2759"/>
<evidence type="ECO:0000313" key="2">
    <source>
        <dbReference type="Proteomes" id="UP000093000"/>
    </source>
</evidence>
<sequence>MYLELNDEVFCLLNGVWKHEPNLKFACAQALAGAILLNTSSGVAIMVNTVEMYGATKSIDIHRDVSASTGSPLPPAYSIYNYVWPCVLNTRDGRKLTLWTSLKLVRHSHQSISLENTKIFIDKESWDKANALASITEVHTLHTACLIEQMRQLRSQFHHSTSYMLCRASSHVGMGRFCRPFTVSTYADTEGVKKPIDEDNSSMIASRIFSGNRIQSSPDLGDSLDSLDTVP</sequence>
<keyword evidence="2" id="KW-1185">Reference proteome</keyword>
<dbReference type="STRING" id="101091.A0A1C7NAQ8"/>
<protein>
    <submittedName>
        <fullName evidence="1">Uncharacterized protein</fullName>
    </submittedName>
</protein>
<evidence type="ECO:0000313" key="1">
    <source>
        <dbReference type="EMBL" id="OBZ86177.1"/>
    </source>
</evidence>
<reference evidence="1 2" key="1">
    <citation type="submission" date="2016-03" db="EMBL/GenBank/DDBJ databases">
        <title>Choanephora cucurbitarum.</title>
        <authorList>
            <person name="Min B."/>
            <person name="Park H."/>
            <person name="Park J.-H."/>
            <person name="Shin H.-D."/>
            <person name="Choi I.-G."/>
        </authorList>
    </citation>
    <scope>NUCLEOTIDE SEQUENCE [LARGE SCALE GENOMIC DNA]</scope>
    <source>
        <strain evidence="1 2">KUS-F28377</strain>
    </source>
</reference>
<gene>
    <name evidence="1" type="ORF">A0J61_05776</name>
</gene>
<dbReference type="EMBL" id="LUGH01000322">
    <property type="protein sequence ID" value="OBZ86177.1"/>
    <property type="molecule type" value="Genomic_DNA"/>
</dbReference>
<name>A0A1C7NAQ8_9FUNG</name>
<dbReference type="AlphaFoldDB" id="A0A1C7NAQ8"/>
<organism evidence="1 2">
    <name type="scientific">Choanephora cucurbitarum</name>
    <dbReference type="NCBI Taxonomy" id="101091"/>
    <lineage>
        <taxon>Eukaryota</taxon>
        <taxon>Fungi</taxon>
        <taxon>Fungi incertae sedis</taxon>
        <taxon>Mucoromycota</taxon>
        <taxon>Mucoromycotina</taxon>
        <taxon>Mucoromycetes</taxon>
        <taxon>Mucorales</taxon>
        <taxon>Mucorineae</taxon>
        <taxon>Choanephoraceae</taxon>
        <taxon>Choanephoroideae</taxon>
        <taxon>Choanephora</taxon>
    </lineage>
</organism>
<comment type="caution">
    <text evidence="1">The sequence shown here is derived from an EMBL/GenBank/DDBJ whole genome shotgun (WGS) entry which is preliminary data.</text>
</comment>